<comment type="caution">
    <text evidence="4">The sequence shown here is derived from an EMBL/GenBank/DDBJ whole genome shotgun (WGS) entry which is preliminary data.</text>
</comment>
<dbReference type="SUPFAM" id="SSF69349">
    <property type="entry name" value="Phage fibre proteins"/>
    <property type="match status" value="1"/>
</dbReference>
<dbReference type="Pfam" id="PF05954">
    <property type="entry name" value="Phage_GPD"/>
    <property type="match status" value="1"/>
</dbReference>
<dbReference type="NCBIfam" id="TIGR01646">
    <property type="entry name" value="vgr_GE"/>
    <property type="match status" value="1"/>
</dbReference>
<dbReference type="Gene3D" id="2.40.50.230">
    <property type="entry name" value="Gp5 N-terminal domain"/>
    <property type="match status" value="1"/>
</dbReference>
<evidence type="ECO:0000256" key="1">
    <source>
        <dbReference type="ARBA" id="ARBA00005558"/>
    </source>
</evidence>
<dbReference type="NCBIfam" id="TIGR03361">
    <property type="entry name" value="VI_Rhs_Vgr"/>
    <property type="match status" value="1"/>
</dbReference>
<evidence type="ECO:0000313" key="4">
    <source>
        <dbReference type="EMBL" id="RTZ16709.1"/>
    </source>
</evidence>
<dbReference type="InterPro" id="IPR037026">
    <property type="entry name" value="Vgr_OB-fold_dom_sf"/>
</dbReference>
<dbReference type="Pfam" id="PF22178">
    <property type="entry name" value="Gp5_trimer_C"/>
    <property type="match status" value="1"/>
</dbReference>
<dbReference type="Gene3D" id="4.10.220.110">
    <property type="match status" value="1"/>
</dbReference>
<protein>
    <submittedName>
        <fullName evidence="4">Type VI secretion system tip protein VgrG</fullName>
    </submittedName>
</protein>
<evidence type="ECO:0000259" key="2">
    <source>
        <dbReference type="Pfam" id="PF04717"/>
    </source>
</evidence>
<gene>
    <name evidence="4" type="primary">tssI</name>
    <name evidence="4" type="ORF">EJ063_07915</name>
</gene>
<dbReference type="RefSeq" id="WP_126573697.1">
    <property type="nucleotide sequence ID" value="NZ_RXZH01000002.1"/>
</dbReference>
<dbReference type="SUPFAM" id="SSF69255">
    <property type="entry name" value="gp5 N-terminal domain-like"/>
    <property type="match status" value="1"/>
</dbReference>
<dbReference type="Proteomes" id="UP000268973">
    <property type="component" value="Unassembled WGS sequence"/>
</dbReference>
<sequence>MPILTFNIDIDGLPPDSLRVIEYRGSESLSQTQDEQGQVCNGFRYEFKLASRRSDINERDIVDRELDFGVFMDGECVQRLNGIVRRFSVGDTGHNHTHYQLVAVPAIERLSLRRNSRSFQFKTVPEIIALLLSEMGVSGYQFMLKNPHPQREFCVQYQESDLDFLHRLASEEGLVYSFSHQRGKHSVIFTDASEPLTKRVEPLVYNNLSGGLANQPYVRHFALTTRSDVSHVTLLDRSFKKPSYSFSNPVSGQEINHQRTDSYEHFDYPGRFKSDELSQLITTTRLNQLRNESKTASGASNCPNLAAGSKFELTGHHSAKVNREWLAVSVEHIGTQPQALEEEGGSGITTYHNTFKVIPADLVWQPKSMTKPRVDGPMIATVVGPDGEEIYCDEHGRVKVHFHWDRYSNANEQSSCWVRVSQGWAGSQYGMMTIPRIGHEVIVTFLNGDPDQPIITGRTYHAVNRPPYPLPNNKTKTVIRTHSYQGDGFNELSFEDQANQEKLYLHAQRDWDSKVQNDHVLDVDNDQHFTVESENYTLTKKHRHLSIDGSFNEQTGSNKSVSVSQSIEQKVNQKTVIDSGDEIHLKAGNKIVFDAGSALTIKAGGSFIKVDAGGVHLVGAAINLNSGGSAGSGSGYGGVKAKLPMGIEELEAPEEALFINPVAVLAQQHNIDVKSDVAVTTICQKKSDGTCPLKECPCRQS</sequence>
<dbReference type="PANTHER" id="PTHR32305">
    <property type="match status" value="1"/>
</dbReference>
<dbReference type="Gene3D" id="3.55.50.10">
    <property type="entry name" value="Baseplate protein-like domains"/>
    <property type="match status" value="1"/>
</dbReference>
<dbReference type="PANTHER" id="PTHR32305:SF11">
    <property type="entry name" value="TYPE VI SECRETION SYSTEM SPIKE PROTEIN VGRG3"/>
    <property type="match status" value="1"/>
</dbReference>
<organism evidence="4 5">
    <name type="scientific">Vibrio aquaticus</name>
    <dbReference type="NCBI Taxonomy" id="2496559"/>
    <lineage>
        <taxon>Bacteria</taxon>
        <taxon>Pseudomonadati</taxon>
        <taxon>Pseudomonadota</taxon>
        <taxon>Gammaproteobacteria</taxon>
        <taxon>Vibrionales</taxon>
        <taxon>Vibrionaceae</taxon>
        <taxon>Vibrio</taxon>
    </lineage>
</organism>
<dbReference type="SUPFAM" id="SSF69279">
    <property type="entry name" value="Phage tail proteins"/>
    <property type="match status" value="2"/>
</dbReference>
<dbReference type="InterPro" id="IPR006533">
    <property type="entry name" value="T6SS_Vgr_RhsGE"/>
</dbReference>
<keyword evidence="5" id="KW-1185">Reference proteome</keyword>
<dbReference type="AlphaFoldDB" id="A0A3S0PPJ1"/>
<comment type="similarity">
    <text evidence="1">Belongs to the VgrG protein family.</text>
</comment>
<name>A0A3S0PPJ1_9VIBR</name>
<dbReference type="InterPro" id="IPR050708">
    <property type="entry name" value="T6SS_VgrG/RHS"/>
</dbReference>
<proteinExistence type="inferred from homology"/>
<reference evidence="4 5" key="1">
    <citation type="submission" date="2018-12" db="EMBL/GenBank/DDBJ databases">
        <title>Vibrio sp. isolated from China Sea.</title>
        <authorList>
            <person name="Li Y."/>
        </authorList>
    </citation>
    <scope>NUCLEOTIDE SEQUENCE [LARGE SCALE GENOMIC DNA]</scope>
    <source>
        <strain evidence="4 5">BEI207</strain>
    </source>
</reference>
<dbReference type="OrthoDB" id="9762420at2"/>
<dbReference type="Pfam" id="PF04717">
    <property type="entry name" value="Phage_base_V"/>
    <property type="match status" value="1"/>
</dbReference>
<dbReference type="InterPro" id="IPR006531">
    <property type="entry name" value="Gp5/Vgr_OB"/>
</dbReference>
<feature type="domain" description="Gp5/Type VI secretion system Vgr C-terminal trimerisation" evidence="3">
    <location>
        <begin position="478"/>
        <end position="580"/>
    </location>
</feature>
<dbReference type="InterPro" id="IPR054030">
    <property type="entry name" value="Gp5_Vgr_C"/>
</dbReference>
<dbReference type="InterPro" id="IPR017847">
    <property type="entry name" value="T6SS_RhsGE_Vgr_subset"/>
</dbReference>
<feature type="domain" description="Gp5/Type VI secretion system Vgr protein OB-fold" evidence="2">
    <location>
        <begin position="394"/>
        <end position="460"/>
    </location>
</feature>
<evidence type="ECO:0000259" key="3">
    <source>
        <dbReference type="Pfam" id="PF22178"/>
    </source>
</evidence>
<evidence type="ECO:0000313" key="5">
    <source>
        <dbReference type="Proteomes" id="UP000268973"/>
    </source>
</evidence>
<dbReference type="EMBL" id="RXZH01000002">
    <property type="protein sequence ID" value="RTZ16709.1"/>
    <property type="molecule type" value="Genomic_DNA"/>
</dbReference>
<accession>A0A3S0PPJ1</accession>
<dbReference type="Gene3D" id="2.30.110.50">
    <property type="match status" value="1"/>
</dbReference>